<keyword evidence="4" id="KW-0808">Transferase</keyword>
<dbReference type="CDD" id="cd06577">
    <property type="entry name" value="PASTA_pknB"/>
    <property type="match status" value="1"/>
</dbReference>
<feature type="compositionally biased region" description="Low complexity" evidence="1">
    <location>
        <begin position="48"/>
        <end position="70"/>
    </location>
</feature>
<proteinExistence type="predicted"/>
<feature type="compositionally biased region" description="Pro residues" evidence="1">
    <location>
        <begin position="89"/>
        <end position="99"/>
    </location>
</feature>
<dbReference type="PROSITE" id="PS51178">
    <property type="entry name" value="PASTA"/>
    <property type="match status" value="1"/>
</dbReference>
<keyword evidence="5" id="KW-1185">Reference proteome</keyword>
<keyword evidence="2" id="KW-0472">Membrane</keyword>
<name>A0A8J3AL45_9BIFI</name>
<accession>A0A8J3AL45</accession>
<evidence type="ECO:0000313" key="4">
    <source>
        <dbReference type="EMBL" id="GGI14754.1"/>
    </source>
</evidence>
<dbReference type="InterPro" id="IPR005543">
    <property type="entry name" value="PASTA_dom"/>
</dbReference>
<keyword evidence="4" id="KW-0418">Kinase</keyword>
<feature type="domain" description="PASTA" evidence="3">
    <location>
        <begin position="296"/>
        <end position="358"/>
    </location>
</feature>
<protein>
    <submittedName>
        <fullName evidence="4">Serine/threonine protein kinase</fullName>
    </submittedName>
</protein>
<keyword evidence="2" id="KW-0812">Transmembrane</keyword>
<feature type="transmembrane region" description="Helical" evidence="2">
    <location>
        <begin position="117"/>
        <end position="139"/>
    </location>
</feature>
<keyword evidence="2" id="KW-1133">Transmembrane helix</keyword>
<gene>
    <name evidence="4" type="ORF">GCM10007377_12500</name>
</gene>
<dbReference type="SMART" id="SM00740">
    <property type="entry name" value="PASTA"/>
    <property type="match status" value="1"/>
</dbReference>
<comment type="caution">
    <text evidence="4">The sequence shown here is derived from an EMBL/GenBank/DDBJ whole genome shotgun (WGS) entry which is preliminary data.</text>
</comment>
<dbReference type="Proteomes" id="UP000619536">
    <property type="component" value="Unassembled WGS sequence"/>
</dbReference>
<feature type="compositionally biased region" description="Low complexity" evidence="1">
    <location>
        <begin position="79"/>
        <end position="88"/>
    </location>
</feature>
<evidence type="ECO:0000259" key="3">
    <source>
        <dbReference type="PROSITE" id="PS51178"/>
    </source>
</evidence>
<evidence type="ECO:0000256" key="1">
    <source>
        <dbReference type="SAM" id="MobiDB-lite"/>
    </source>
</evidence>
<keyword evidence="4" id="KW-0723">Serine/threonine-protein kinase</keyword>
<reference evidence="4" key="2">
    <citation type="submission" date="2020-09" db="EMBL/GenBank/DDBJ databases">
        <authorList>
            <person name="Sun Q."/>
            <person name="Sedlacek I."/>
        </authorList>
    </citation>
    <scope>NUCLEOTIDE SEQUENCE</scope>
    <source>
        <strain evidence="4">CCM 8606</strain>
    </source>
</reference>
<dbReference type="EMBL" id="BMDH01000003">
    <property type="protein sequence ID" value="GGI14754.1"/>
    <property type="molecule type" value="Genomic_DNA"/>
</dbReference>
<evidence type="ECO:0000256" key="2">
    <source>
        <dbReference type="SAM" id="Phobius"/>
    </source>
</evidence>
<organism evidence="4 5">
    <name type="scientific">Galliscardovia ingluviei</name>
    <dbReference type="NCBI Taxonomy" id="1769422"/>
    <lineage>
        <taxon>Bacteria</taxon>
        <taxon>Bacillati</taxon>
        <taxon>Actinomycetota</taxon>
        <taxon>Actinomycetes</taxon>
        <taxon>Bifidobacteriales</taxon>
        <taxon>Bifidobacteriaceae</taxon>
        <taxon>Galliscardovia</taxon>
    </lineage>
</organism>
<dbReference type="Gene3D" id="3.30.10.20">
    <property type="match status" value="1"/>
</dbReference>
<dbReference type="Pfam" id="PF03793">
    <property type="entry name" value="PASTA"/>
    <property type="match status" value="1"/>
</dbReference>
<sequence>MFCDQCGFKNTDDDVFCQQCGNKLIYDQQTESLAAQQPVPATQPAPQQPTSQPVPTTQPIPSTQSNTTPSDAQHPNGDTTNSPVTSPSSVPPTALPPETPASAQQTHNTTPRKKHTFTIVLSIIAALIVIALVATFVTWKMELWGGKTLPNQQALAQELQVKDAKKLKAKDVAKHLKTKGFTVKIERVFSGNTPGTFVGYQGADADSRQSLSQHITVQESAGPGVPQGTVGKPADQIVTTLQNMGVPVHYKQVAVHDKKQHPVGSVVLTSPADGMPLAEADTERGIMVGVASDQDGIPVDIQGMNPDDAQTMLEDMGYTVKTEYKFSSKQYVDKVAATNPAPGSPLDEGDSITLYIGADASKTMDLITESNDYGTAPSLHTDAVTGLYCKSTISDANKDCVTLSKQKMKFGGSWTGITLNDSENVMNVFPYAQNYIPLDSKTPSGESYYDKMLFNKGWGAFEIFTFENALQCGDEYVDEGSMVVCSQGTIYTPDEWSKSNFDKPKESMNYVMQDYLAYAPVGTDITAWQKSEYFDKDAEKSVSSDKKVDTSRPFIVIRDSSLYDETSYSADEWETHDSFMPFFSSSYRNSRVVPMKPAISDKTVYYLVEQSDPDWDMLQDAKVKGAKQIDPLQHADKLTRDTLKEIAGEYMLSSGAGAWADVLTINQDGSYEGDYHDTNMGGASDPDKYPNGQQYVANYSGRLSKAKKNDDGTITMSITYKLHGTAGEVRDIDGVETETTDSQLKDYSEITIYPAGYNIADFSRDIQTWAPWNGDDSYLSKQTQYPVIVASNENGDLAYFNVDEPWQ</sequence>
<dbReference type="RefSeq" id="WP_188355418.1">
    <property type="nucleotide sequence ID" value="NZ_BMDH01000003.1"/>
</dbReference>
<evidence type="ECO:0000313" key="5">
    <source>
        <dbReference type="Proteomes" id="UP000619536"/>
    </source>
</evidence>
<reference evidence="4" key="1">
    <citation type="journal article" date="2014" name="Int. J. Syst. Evol. Microbiol.">
        <title>Complete genome sequence of Corynebacterium casei LMG S-19264T (=DSM 44701T), isolated from a smear-ripened cheese.</title>
        <authorList>
            <consortium name="US DOE Joint Genome Institute (JGI-PGF)"/>
            <person name="Walter F."/>
            <person name="Albersmeier A."/>
            <person name="Kalinowski J."/>
            <person name="Ruckert C."/>
        </authorList>
    </citation>
    <scope>NUCLEOTIDE SEQUENCE</scope>
    <source>
        <strain evidence="4">CCM 8606</strain>
    </source>
</reference>
<feature type="region of interest" description="Disordered" evidence="1">
    <location>
        <begin position="33"/>
        <end position="111"/>
    </location>
</feature>
<dbReference type="AlphaFoldDB" id="A0A8J3AL45"/>
<dbReference type="GO" id="GO:0004674">
    <property type="term" value="F:protein serine/threonine kinase activity"/>
    <property type="evidence" value="ECO:0007669"/>
    <property type="project" value="UniProtKB-KW"/>
</dbReference>